<dbReference type="AlphaFoldDB" id="A0AB33CXJ7"/>
<dbReference type="KEGG" id="afq:AFA_14380"/>
<evidence type="ECO:0000259" key="1">
    <source>
        <dbReference type="PROSITE" id="PS51352"/>
    </source>
</evidence>
<dbReference type="SUPFAM" id="SSF52833">
    <property type="entry name" value="Thioredoxin-like"/>
    <property type="match status" value="1"/>
</dbReference>
<proteinExistence type="predicted"/>
<organism evidence="2 3">
    <name type="scientific">Alcaligenes faecalis</name>
    <dbReference type="NCBI Taxonomy" id="511"/>
    <lineage>
        <taxon>Bacteria</taxon>
        <taxon>Pseudomonadati</taxon>
        <taxon>Pseudomonadota</taxon>
        <taxon>Betaproteobacteria</taxon>
        <taxon>Burkholderiales</taxon>
        <taxon>Alcaligenaceae</taxon>
        <taxon>Alcaligenes</taxon>
    </lineage>
</organism>
<accession>A0AB33CXJ7</accession>
<protein>
    <submittedName>
        <fullName evidence="2">Thiol reductase thioredoxin</fullName>
    </submittedName>
</protein>
<dbReference type="CDD" id="cd02947">
    <property type="entry name" value="TRX_family"/>
    <property type="match status" value="1"/>
</dbReference>
<dbReference type="Gene3D" id="3.40.30.10">
    <property type="entry name" value="Glutaredoxin"/>
    <property type="match status" value="1"/>
</dbReference>
<dbReference type="InterPro" id="IPR036249">
    <property type="entry name" value="Thioredoxin-like_sf"/>
</dbReference>
<evidence type="ECO:0000313" key="3">
    <source>
        <dbReference type="Proteomes" id="UP000214561"/>
    </source>
</evidence>
<dbReference type="InterPro" id="IPR013766">
    <property type="entry name" value="Thioredoxin_domain"/>
</dbReference>
<evidence type="ECO:0000313" key="2">
    <source>
        <dbReference type="EMBL" id="ASR90539.1"/>
    </source>
</evidence>
<reference evidence="2 3" key="1">
    <citation type="submission" date="2017-05" db="EMBL/GenBank/DDBJ databases">
        <authorList>
            <person name="Qiu J.G."/>
            <person name="He J."/>
        </authorList>
    </citation>
    <scope>NUCLEOTIDE SEQUENCE [LARGE SCALE GENOMIC DNA]</scope>
    <source>
        <strain evidence="2 3">JQ135</strain>
    </source>
</reference>
<dbReference type="PROSITE" id="PS51352">
    <property type="entry name" value="THIOREDOXIN_2"/>
    <property type="match status" value="1"/>
</dbReference>
<sequence length="129" mass="14221">MALFNAQHDLPALAAHLQATPNALLIACFCAQWCKTCQQYQPAFEALATQFPQACLIWIDIEEQPELLGEEDIEDFPTLLIQNKNGTVFYGPMLPHIEHLTRLVHSISERSPVLNTGPGDLRALVAAAA</sequence>
<name>A0AB33CXJ7_ALCFA</name>
<dbReference type="EMBL" id="CP021641">
    <property type="protein sequence ID" value="ASR90539.1"/>
    <property type="molecule type" value="Genomic_DNA"/>
</dbReference>
<dbReference type="Pfam" id="PF00085">
    <property type="entry name" value="Thioredoxin"/>
    <property type="match status" value="1"/>
</dbReference>
<dbReference type="RefSeq" id="WP_094197520.1">
    <property type="nucleotide sequence ID" value="NZ_CP021641.1"/>
</dbReference>
<feature type="domain" description="Thioredoxin" evidence="1">
    <location>
        <begin position="1"/>
        <end position="109"/>
    </location>
</feature>
<dbReference type="Proteomes" id="UP000214561">
    <property type="component" value="Chromosome"/>
</dbReference>
<gene>
    <name evidence="2" type="ORF">AFA_14380</name>
</gene>